<evidence type="ECO:0000313" key="2">
    <source>
        <dbReference type="EMBL" id="CEP02499.1"/>
    </source>
</evidence>
<feature type="region of interest" description="Disordered" evidence="1">
    <location>
        <begin position="1"/>
        <end position="26"/>
    </location>
</feature>
<protein>
    <submittedName>
        <fullName evidence="2">Uncharacterized protein</fullName>
    </submittedName>
</protein>
<evidence type="ECO:0000256" key="1">
    <source>
        <dbReference type="SAM" id="MobiDB-lite"/>
    </source>
</evidence>
<reference evidence="2 3" key="1">
    <citation type="submission" date="2015-02" db="EMBL/GenBank/DDBJ databases">
        <authorList>
            <person name="Chooi Y.-H."/>
        </authorList>
    </citation>
    <scope>NUCLEOTIDE SEQUENCE [LARGE SCALE GENOMIC DNA]</scope>
    <source>
        <strain evidence="2">E3</strain>
    </source>
</reference>
<accession>A0A0G4J523</accession>
<evidence type="ECO:0000313" key="3">
    <source>
        <dbReference type="Proteomes" id="UP000039324"/>
    </source>
</evidence>
<dbReference type="EMBL" id="CDSF01000130">
    <property type="protein sequence ID" value="CEP02499.1"/>
    <property type="molecule type" value="Genomic_DNA"/>
</dbReference>
<feature type="compositionally biased region" description="Low complexity" evidence="1">
    <location>
        <begin position="16"/>
        <end position="26"/>
    </location>
</feature>
<gene>
    <name evidence="2" type="ORF">PBRA_009083</name>
</gene>
<dbReference type="AlphaFoldDB" id="A0A0G4J523"/>
<keyword evidence="3" id="KW-1185">Reference proteome</keyword>
<name>A0A0G4J523_PLABS</name>
<dbReference type="Proteomes" id="UP000039324">
    <property type="component" value="Unassembled WGS sequence"/>
</dbReference>
<organism evidence="2 3">
    <name type="scientific">Plasmodiophora brassicae</name>
    <name type="common">Clubroot disease agent</name>
    <dbReference type="NCBI Taxonomy" id="37360"/>
    <lineage>
        <taxon>Eukaryota</taxon>
        <taxon>Sar</taxon>
        <taxon>Rhizaria</taxon>
        <taxon>Endomyxa</taxon>
        <taxon>Phytomyxea</taxon>
        <taxon>Plasmodiophorida</taxon>
        <taxon>Plasmodiophoridae</taxon>
        <taxon>Plasmodiophora</taxon>
    </lineage>
</organism>
<sequence length="117" mass="12866">MGAGDVDATDHPTTPPIASASPPTATSYKAARYPVVLGTAWGRSSTPWRLSLPAEDPRRHPRLATPWANGPSAPLHLPLDACRHVRRVWAEDVHLQDRTDLQSTVQHEHLQGTNRRS</sequence>
<proteinExistence type="predicted"/>